<comment type="caution">
    <text evidence="8">The sequence shown here is derived from an EMBL/GenBank/DDBJ whole genome shotgun (WGS) entry which is preliminary data.</text>
</comment>
<evidence type="ECO:0000259" key="7">
    <source>
        <dbReference type="PROSITE" id="PS50850"/>
    </source>
</evidence>
<evidence type="ECO:0000256" key="1">
    <source>
        <dbReference type="ARBA" id="ARBA00004651"/>
    </source>
</evidence>
<feature type="transmembrane region" description="Helical" evidence="6">
    <location>
        <begin position="79"/>
        <end position="102"/>
    </location>
</feature>
<accession>A0ABV5VYM5</accession>
<feature type="transmembrane region" description="Helical" evidence="6">
    <location>
        <begin position="234"/>
        <end position="252"/>
    </location>
</feature>
<feature type="transmembrane region" description="Helical" evidence="6">
    <location>
        <begin position="359"/>
        <end position="384"/>
    </location>
</feature>
<evidence type="ECO:0000313" key="9">
    <source>
        <dbReference type="Proteomes" id="UP001589619"/>
    </source>
</evidence>
<feature type="transmembrane region" description="Helical" evidence="6">
    <location>
        <begin position="264"/>
        <end position="286"/>
    </location>
</feature>
<dbReference type="InterPro" id="IPR011701">
    <property type="entry name" value="MFS"/>
</dbReference>
<feature type="transmembrane region" description="Helical" evidence="6">
    <location>
        <begin position="108"/>
        <end position="129"/>
    </location>
</feature>
<keyword evidence="3 6" id="KW-0812">Transmembrane</keyword>
<feature type="domain" description="Major facilitator superfamily (MFS) profile" evidence="7">
    <location>
        <begin position="18"/>
        <end position="454"/>
    </location>
</feature>
<dbReference type="Pfam" id="PF07690">
    <property type="entry name" value="MFS_1"/>
    <property type="match status" value="1"/>
</dbReference>
<dbReference type="EMBL" id="JBHMAG010000012">
    <property type="protein sequence ID" value="MFB9753066.1"/>
    <property type="molecule type" value="Genomic_DNA"/>
</dbReference>
<keyword evidence="2" id="KW-0813">Transport</keyword>
<name>A0ABV5VYM5_9BACL</name>
<evidence type="ECO:0000256" key="2">
    <source>
        <dbReference type="ARBA" id="ARBA00022448"/>
    </source>
</evidence>
<evidence type="ECO:0000256" key="5">
    <source>
        <dbReference type="ARBA" id="ARBA00023136"/>
    </source>
</evidence>
<proteinExistence type="predicted"/>
<dbReference type="PANTHER" id="PTHR23501:SF154">
    <property type="entry name" value="MULTIDRUG-EFFLUX TRANSPORTER RV1634-RELATED"/>
    <property type="match status" value="1"/>
</dbReference>
<dbReference type="RefSeq" id="WP_344902461.1">
    <property type="nucleotide sequence ID" value="NZ_BAAAYO010000001.1"/>
</dbReference>
<feature type="transmembrane region" description="Helical" evidence="6">
    <location>
        <begin position="171"/>
        <end position="191"/>
    </location>
</feature>
<dbReference type="PANTHER" id="PTHR23501">
    <property type="entry name" value="MAJOR FACILITATOR SUPERFAMILY"/>
    <property type="match status" value="1"/>
</dbReference>
<dbReference type="SUPFAM" id="SSF103473">
    <property type="entry name" value="MFS general substrate transporter"/>
    <property type="match status" value="1"/>
</dbReference>
<evidence type="ECO:0000256" key="4">
    <source>
        <dbReference type="ARBA" id="ARBA00022989"/>
    </source>
</evidence>
<dbReference type="PROSITE" id="PS50850">
    <property type="entry name" value="MFS"/>
    <property type="match status" value="1"/>
</dbReference>
<feature type="transmembrane region" description="Helical" evidence="6">
    <location>
        <begin position="20"/>
        <end position="40"/>
    </location>
</feature>
<feature type="transmembrane region" description="Helical" evidence="6">
    <location>
        <begin position="141"/>
        <end position="159"/>
    </location>
</feature>
<comment type="subcellular location">
    <subcellularLocation>
        <location evidence="1">Cell membrane</location>
        <topology evidence="1">Multi-pass membrane protein</topology>
    </subcellularLocation>
</comment>
<reference evidence="8 9" key="1">
    <citation type="submission" date="2024-09" db="EMBL/GenBank/DDBJ databases">
        <authorList>
            <person name="Sun Q."/>
            <person name="Mori K."/>
        </authorList>
    </citation>
    <scope>NUCLEOTIDE SEQUENCE [LARGE SCALE GENOMIC DNA]</scope>
    <source>
        <strain evidence="8 9">JCM 12520</strain>
    </source>
</reference>
<evidence type="ECO:0000256" key="3">
    <source>
        <dbReference type="ARBA" id="ARBA00022692"/>
    </source>
</evidence>
<dbReference type="InterPro" id="IPR036259">
    <property type="entry name" value="MFS_trans_sf"/>
</dbReference>
<feature type="transmembrane region" description="Helical" evidence="6">
    <location>
        <begin position="298"/>
        <end position="316"/>
    </location>
</feature>
<keyword evidence="4 6" id="KW-1133">Transmembrane helix</keyword>
<keyword evidence="9" id="KW-1185">Reference proteome</keyword>
<keyword evidence="5 6" id="KW-0472">Membrane</keyword>
<evidence type="ECO:0000313" key="8">
    <source>
        <dbReference type="EMBL" id="MFB9753066.1"/>
    </source>
</evidence>
<protein>
    <submittedName>
        <fullName evidence="8">MFS transporter</fullName>
    </submittedName>
</protein>
<feature type="transmembrane region" description="Helical" evidence="6">
    <location>
        <begin position="211"/>
        <end position="228"/>
    </location>
</feature>
<dbReference type="Proteomes" id="UP001589619">
    <property type="component" value="Unassembled WGS sequence"/>
</dbReference>
<sequence length="460" mass="48700">MTPSRKEVGIFDAPYRALTIGIILAVTTVAFEGLAITTIAPSVAQQLQGLHWYGWIFSAFLLAQIVGTMTVGQRIQKNGVFASFVASILLFLVGIVIAATSVNMGTLIWGRVFQGFGAGAIITCVYYSITLGYPDRLRTKILAVFSSAYILPALAGPYIAGLLAEYLSWRFVFWLVLPFIGLAVVLTLPAFRKFPAGDKSVRQNGRKEGYAVLLALGTGLLLSGLGMLTDWKGMALSVAGFLIMIVPLRKLLPAGTFSARRGLPATIFSRGLFVACYNATESYVVLALTDVKKMPADLAGLIVAAGALSWSAAAWLQSRLDSKDHGAGRNKRVMTGIGFMIVGVAAVMLAVGLSEGGIVFAIISQLFTGFGIGLAHPTTGAIALQHARTGEEGEVSASLQFTDAFSPGLSIGIGGAFIAISQSLNWGLLTGILLALSLQLLLVILSFAISFRIKQLKRSA</sequence>
<dbReference type="InterPro" id="IPR020846">
    <property type="entry name" value="MFS_dom"/>
</dbReference>
<feature type="transmembrane region" description="Helical" evidence="6">
    <location>
        <begin position="336"/>
        <end position="353"/>
    </location>
</feature>
<gene>
    <name evidence="8" type="ORF">ACFFNY_15990</name>
</gene>
<feature type="transmembrane region" description="Helical" evidence="6">
    <location>
        <begin position="404"/>
        <end position="420"/>
    </location>
</feature>
<evidence type="ECO:0000256" key="6">
    <source>
        <dbReference type="SAM" id="Phobius"/>
    </source>
</evidence>
<feature type="transmembrane region" description="Helical" evidence="6">
    <location>
        <begin position="426"/>
        <end position="449"/>
    </location>
</feature>
<dbReference type="Gene3D" id="1.20.1250.20">
    <property type="entry name" value="MFS general substrate transporter like domains"/>
    <property type="match status" value="2"/>
</dbReference>
<organism evidence="8 9">
    <name type="scientific">Paenibacillus hodogayensis</name>
    <dbReference type="NCBI Taxonomy" id="279208"/>
    <lineage>
        <taxon>Bacteria</taxon>
        <taxon>Bacillati</taxon>
        <taxon>Bacillota</taxon>
        <taxon>Bacilli</taxon>
        <taxon>Bacillales</taxon>
        <taxon>Paenibacillaceae</taxon>
        <taxon>Paenibacillus</taxon>
    </lineage>
</organism>
<feature type="transmembrane region" description="Helical" evidence="6">
    <location>
        <begin position="52"/>
        <end position="72"/>
    </location>
</feature>